<organism evidence="2 3">
    <name type="scientific">Roseburia inulinivorans</name>
    <dbReference type="NCBI Taxonomy" id="360807"/>
    <lineage>
        <taxon>Bacteria</taxon>
        <taxon>Bacillati</taxon>
        <taxon>Bacillota</taxon>
        <taxon>Clostridia</taxon>
        <taxon>Lachnospirales</taxon>
        <taxon>Lachnospiraceae</taxon>
        <taxon>Roseburia</taxon>
    </lineage>
</organism>
<keyword evidence="2" id="KW-0808">Transferase</keyword>
<comment type="caution">
    <text evidence="2">The sequence shown here is derived from an EMBL/GenBank/DDBJ whole genome shotgun (WGS) entry which is preliminary data.</text>
</comment>
<gene>
    <name evidence="2" type="ORF">DWY96_10175</name>
</gene>
<reference evidence="2 3" key="1">
    <citation type="submission" date="2018-08" db="EMBL/GenBank/DDBJ databases">
        <title>A genome reference for cultivated species of the human gut microbiota.</title>
        <authorList>
            <person name="Zou Y."/>
            <person name="Xue W."/>
            <person name="Luo G."/>
        </authorList>
    </citation>
    <scope>NUCLEOTIDE SEQUENCE [LARGE SCALE GENOMIC DNA]</scope>
    <source>
        <strain evidence="2 3">AF28-15</strain>
    </source>
</reference>
<evidence type="ECO:0000259" key="1">
    <source>
        <dbReference type="Pfam" id="PF00535"/>
    </source>
</evidence>
<dbReference type="SUPFAM" id="SSF53448">
    <property type="entry name" value="Nucleotide-diphospho-sugar transferases"/>
    <property type="match status" value="1"/>
</dbReference>
<evidence type="ECO:0000313" key="3">
    <source>
        <dbReference type="Proteomes" id="UP000283738"/>
    </source>
</evidence>
<dbReference type="AlphaFoldDB" id="A0A3R5Y2Z6"/>
<dbReference type="InterPro" id="IPR001173">
    <property type="entry name" value="Glyco_trans_2-like"/>
</dbReference>
<accession>A0A3R5Y2Z6</accession>
<dbReference type="Gene3D" id="3.90.550.10">
    <property type="entry name" value="Spore Coat Polysaccharide Biosynthesis Protein SpsA, Chain A"/>
    <property type="match status" value="1"/>
</dbReference>
<sequence>MKDIVSKVIRGLHFLRCYGVKDFLIRLREKGEEQGITYDEWKKLHSLTEKQLQEQKKAAESWADKPFFRIVIGKEPEEEISPATLNSLKNQTYDHWSIEENKRAAMILFLNNGDVLAEQALYRIACSSDEKDLIYYDDDKVTDVKEEAVPFFKPDYNLDLLRTENYFGTSFVVKCEFIEKAGLQEKLCNITGKNRIYEEIQNRTQKAAEREIQLYEFILCCIEHTELIGHISDILVHHMENKNIDQIYWDYYLQRQCELVEQHLQRMGEKAKVTVENQLQACSVQYYVAEHERVSIIIPNKDEIEVLQKCLDGIKKTNYDNCEIIIVENNSCKDTFSFYRRIAPGEEKVHGVQTFQGKLSHNMDIKVVVWENEFNYSKLNNFGVQFATGKYYIFLNNDVEMIGTDWILRLSGDCHRNKVGVTGVKLYYPDDTVQHAGIVIGIGGSKRGIAANMFQGLPREEHGYQNRASLQADYSAVTAACMMVKKDVFDAVDGFTEKLQVAFNDVDFCLKVRKKGYLVMYDPKIEGYHYESKSRGAEDTPEKVRRFQGEIDTFRVLWKDILKDGDPYYNRNFSLVSNQYLLGK</sequence>
<dbReference type="PANTHER" id="PTHR43179">
    <property type="entry name" value="RHAMNOSYLTRANSFERASE WBBL"/>
    <property type="match status" value="1"/>
</dbReference>
<dbReference type="PANTHER" id="PTHR43179:SF7">
    <property type="entry name" value="RHAMNOSYLTRANSFERASE WBBL"/>
    <property type="match status" value="1"/>
</dbReference>
<dbReference type="RefSeq" id="WP_118110510.1">
    <property type="nucleotide sequence ID" value="NZ_QRTF01000021.1"/>
</dbReference>
<proteinExistence type="predicted"/>
<protein>
    <submittedName>
        <fullName evidence="2">Glycosyltransferase</fullName>
    </submittedName>
</protein>
<dbReference type="InterPro" id="IPR029044">
    <property type="entry name" value="Nucleotide-diphossugar_trans"/>
</dbReference>
<dbReference type="Proteomes" id="UP000283738">
    <property type="component" value="Unassembled WGS sequence"/>
</dbReference>
<dbReference type="EMBL" id="QRTF01000021">
    <property type="protein sequence ID" value="RGQ48152.1"/>
    <property type="molecule type" value="Genomic_DNA"/>
</dbReference>
<dbReference type="Pfam" id="PF00535">
    <property type="entry name" value="Glycos_transf_2"/>
    <property type="match status" value="1"/>
</dbReference>
<dbReference type="GO" id="GO:0016740">
    <property type="term" value="F:transferase activity"/>
    <property type="evidence" value="ECO:0007669"/>
    <property type="project" value="UniProtKB-KW"/>
</dbReference>
<evidence type="ECO:0000313" key="2">
    <source>
        <dbReference type="EMBL" id="RGQ48152.1"/>
    </source>
</evidence>
<name>A0A3R5Y2Z6_9FIRM</name>
<feature type="domain" description="Glycosyltransferase 2-like" evidence="1">
    <location>
        <begin position="295"/>
        <end position="434"/>
    </location>
</feature>